<feature type="region of interest" description="Disordered" evidence="7">
    <location>
        <begin position="62"/>
        <end position="87"/>
    </location>
</feature>
<dbReference type="EMBL" id="CP086715">
    <property type="protein sequence ID" value="WOO79137.1"/>
    <property type="molecule type" value="Genomic_DNA"/>
</dbReference>
<dbReference type="GeneID" id="87805922"/>
<keyword evidence="5" id="KW-0472">Membrane</keyword>
<evidence type="ECO:0000256" key="7">
    <source>
        <dbReference type="SAM" id="MobiDB-lite"/>
    </source>
</evidence>
<feature type="compositionally biased region" description="Gly residues" evidence="7">
    <location>
        <begin position="278"/>
        <end position="292"/>
    </location>
</feature>
<evidence type="ECO:0000256" key="3">
    <source>
        <dbReference type="ARBA" id="ARBA00022692"/>
    </source>
</evidence>
<accession>A0AAF1BGP8</accession>
<keyword evidence="3" id="KW-0812">Transmembrane</keyword>
<gene>
    <name evidence="8" type="primary">sym1_0</name>
    <name evidence="8" type="ORF">LOC62_02G002675</name>
</gene>
<evidence type="ECO:0000256" key="6">
    <source>
        <dbReference type="RuleBase" id="RU363053"/>
    </source>
</evidence>
<keyword evidence="4" id="KW-1133">Transmembrane helix</keyword>
<feature type="region of interest" description="Disordered" evidence="7">
    <location>
        <begin position="269"/>
        <end position="292"/>
    </location>
</feature>
<dbReference type="GO" id="GO:0016020">
    <property type="term" value="C:membrane"/>
    <property type="evidence" value="ECO:0007669"/>
    <property type="project" value="UniProtKB-SubCell"/>
</dbReference>
<reference evidence="8" key="1">
    <citation type="submission" date="2023-10" db="EMBL/GenBank/DDBJ databases">
        <authorList>
            <person name="Noh H."/>
        </authorList>
    </citation>
    <scope>NUCLEOTIDE SEQUENCE</scope>
    <source>
        <strain evidence="8">DUCC4014</strain>
    </source>
</reference>
<dbReference type="PANTHER" id="PTHR11266:SF17">
    <property type="entry name" value="PROTEIN MPV17"/>
    <property type="match status" value="1"/>
</dbReference>
<feature type="compositionally biased region" description="Basic and acidic residues" evidence="7">
    <location>
        <begin position="62"/>
        <end position="72"/>
    </location>
</feature>
<keyword evidence="9" id="KW-1185">Reference proteome</keyword>
<evidence type="ECO:0000313" key="8">
    <source>
        <dbReference type="EMBL" id="WOO79137.1"/>
    </source>
</evidence>
<dbReference type="InterPro" id="IPR007248">
    <property type="entry name" value="Mpv17_PMP22"/>
</dbReference>
<dbReference type="GO" id="GO:0005739">
    <property type="term" value="C:mitochondrion"/>
    <property type="evidence" value="ECO:0007669"/>
    <property type="project" value="TreeGrafter"/>
</dbReference>
<dbReference type="PANTHER" id="PTHR11266">
    <property type="entry name" value="PEROXISOMAL MEMBRANE PROTEIN 2, PXMP2 MPV17"/>
    <property type="match status" value="1"/>
</dbReference>
<evidence type="ECO:0000256" key="2">
    <source>
        <dbReference type="ARBA" id="ARBA00006824"/>
    </source>
</evidence>
<dbReference type="Proteomes" id="UP000827549">
    <property type="component" value="Chromosome 2"/>
</dbReference>
<dbReference type="RefSeq" id="XP_062625169.1">
    <property type="nucleotide sequence ID" value="XM_062769185.1"/>
</dbReference>
<proteinExistence type="inferred from homology"/>
<comment type="similarity">
    <text evidence="2 6">Belongs to the peroxisomal membrane protein PXMP2/4 family.</text>
</comment>
<evidence type="ECO:0000313" key="9">
    <source>
        <dbReference type="Proteomes" id="UP000827549"/>
    </source>
</evidence>
<dbReference type="AlphaFoldDB" id="A0AAF1BGP8"/>
<sequence>MSSTIAATLTRPLATARSAWQAYLAQLKAHPLRTKMATSASMFLLADSVAQFGIEGRRVGSDIEREGEEPVPKWDAGASVRSTASGDHSTTASFTPLAATDPADGGLVFAPLSHAWLGLVDRIRLTTKLRTLGARLALDQLIWGPFIVGVFWGSNGVLEGKSPAQVQEKVEHAFVSSYIKSLCVFGPTQVINFAFVPLHHRLAVQQTVGLGWNIWLSYINNVNNRILARASADLAIAQAAEAAETAAHPQDKPSHAGVERAEHAVEKARARRERIRGAEGGGATGVGTRMGF</sequence>
<evidence type="ECO:0000256" key="5">
    <source>
        <dbReference type="ARBA" id="ARBA00023136"/>
    </source>
</evidence>
<name>A0AAF1BGP8_9TREE</name>
<dbReference type="Pfam" id="PF04117">
    <property type="entry name" value="Mpv17_PMP22"/>
    <property type="match status" value="1"/>
</dbReference>
<comment type="subcellular location">
    <subcellularLocation>
        <location evidence="1">Membrane</location>
        <topology evidence="1">Multi-pass membrane protein</topology>
    </subcellularLocation>
</comment>
<protein>
    <submittedName>
        <fullName evidence="8">Protein sym1</fullName>
    </submittedName>
</protein>
<evidence type="ECO:0000256" key="4">
    <source>
        <dbReference type="ARBA" id="ARBA00022989"/>
    </source>
</evidence>
<evidence type="ECO:0000256" key="1">
    <source>
        <dbReference type="ARBA" id="ARBA00004141"/>
    </source>
</evidence>
<organism evidence="8 9">
    <name type="scientific">Vanrija pseudolonga</name>
    <dbReference type="NCBI Taxonomy" id="143232"/>
    <lineage>
        <taxon>Eukaryota</taxon>
        <taxon>Fungi</taxon>
        <taxon>Dikarya</taxon>
        <taxon>Basidiomycota</taxon>
        <taxon>Agaricomycotina</taxon>
        <taxon>Tremellomycetes</taxon>
        <taxon>Trichosporonales</taxon>
        <taxon>Trichosporonaceae</taxon>
        <taxon>Vanrija</taxon>
    </lineage>
</organism>